<accession>A0ABU0MXC0</accession>
<comment type="caution">
    <text evidence="3">The sequence shown here is derived from an EMBL/GenBank/DDBJ whole genome shotgun (WGS) entry which is preliminary data.</text>
</comment>
<dbReference type="GO" id="GO:0006508">
    <property type="term" value="P:proteolysis"/>
    <property type="evidence" value="ECO:0007669"/>
    <property type="project" value="UniProtKB-KW"/>
</dbReference>
<keyword evidence="3" id="KW-0645">Protease</keyword>
<feature type="domain" description="CAAX prenyl protease 2/Lysostaphin resistance protein A-like" evidence="2">
    <location>
        <begin position="122"/>
        <end position="209"/>
    </location>
</feature>
<organism evidence="3 4">
    <name type="scientific">Paraclostridium ghonii</name>
    <dbReference type="NCBI Taxonomy" id="29358"/>
    <lineage>
        <taxon>Bacteria</taxon>
        <taxon>Bacillati</taxon>
        <taxon>Bacillota</taxon>
        <taxon>Clostridia</taxon>
        <taxon>Peptostreptococcales</taxon>
        <taxon>Peptostreptococcaceae</taxon>
        <taxon>Paraclostridium</taxon>
    </lineage>
</organism>
<dbReference type="Proteomes" id="UP001232584">
    <property type="component" value="Unassembled WGS sequence"/>
</dbReference>
<feature type="transmembrane region" description="Helical" evidence="1">
    <location>
        <begin position="74"/>
        <end position="93"/>
    </location>
</feature>
<keyword evidence="3" id="KW-0378">Hydrolase</keyword>
<dbReference type="Pfam" id="PF02517">
    <property type="entry name" value="Rce1-like"/>
    <property type="match status" value="1"/>
</dbReference>
<proteinExistence type="predicted"/>
<feature type="transmembrane region" description="Helical" evidence="1">
    <location>
        <begin position="124"/>
        <end position="142"/>
    </location>
</feature>
<feature type="transmembrane region" description="Helical" evidence="1">
    <location>
        <begin position="154"/>
        <end position="172"/>
    </location>
</feature>
<keyword evidence="1" id="KW-0472">Membrane</keyword>
<reference evidence="3 4" key="1">
    <citation type="submission" date="2023-07" db="EMBL/GenBank/DDBJ databases">
        <title>Genomic Encyclopedia of Type Strains, Phase IV (KMG-IV): sequencing the most valuable type-strain genomes for metagenomic binning, comparative biology and taxonomic classification.</title>
        <authorList>
            <person name="Goeker M."/>
        </authorList>
    </citation>
    <scope>NUCLEOTIDE SEQUENCE [LARGE SCALE GENOMIC DNA]</scope>
    <source>
        <strain evidence="3 4">DSM 15049</strain>
    </source>
</reference>
<keyword evidence="1" id="KW-1133">Transmembrane helix</keyword>
<evidence type="ECO:0000256" key="1">
    <source>
        <dbReference type="SAM" id="Phobius"/>
    </source>
</evidence>
<dbReference type="PANTHER" id="PTHR36435:SF1">
    <property type="entry name" value="CAAX AMINO TERMINAL PROTEASE FAMILY PROTEIN"/>
    <property type="match status" value="1"/>
</dbReference>
<evidence type="ECO:0000313" key="3">
    <source>
        <dbReference type="EMBL" id="MDQ0555555.1"/>
    </source>
</evidence>
<keyword evidence="1" id="KW-0812">Transmembrane</keyword>
<name>A0ABU0MXC0_9FIRM</name>
<dbReference type="InterPro" id="IPR003675">
    <property type="entry name" value="Rce1/LyrA-like_dom"/>
</dbReference>
<evidence type="ECO:0000313" key="4">
    <source>
        <dbReference type="Proteomes" id="UP001232584"/>
    </source>
</evidence>
<sequence length="218" mass="24877">MEHKLNIGNVVLWTVIYFFMCGVITTAIDITIWRNFDKNISSWLNITTLIVFNVLFIIWLTRKSSFNINIFKNISIRGITLAIGCSILFFLLLDKCLDPVFDRMFPMSGEAYQETLIVLKQEPVVSFIRICLLAPVIEEILMRGYVLKGLQNKYGIITALMVSTFLFALLHFNFVQTVSALICGLILGLLYINTDCLICCILAHFLYNSISYFTTVLA</sequence>
<keyword evidence="4" id="KW-1185">Reference proteome</keyword>
<dbReference type="EMBL" id="JAUSWG010000002">
    <property type="protein sequence ID" value="MDQ0555555.1"/>
    <property type="molecule type" value="Genomic_DNA"/>
</dbReference>
<evidence type="ECO:0000259" key="2">
    <source>
        <dbReference type="Pfam" id="PF02517"/>
    </source>
</evidence>
<dbReference type="PANTHER" id="PTHR36435">
    <property type="entry name" value="SLR1288 PROTEIN"/>
    <property type="match status" value="1"/>
</dbReference>
<dbReference type="RefSeq" id="WP_307502956.1">
    <property type="nucleotide sequence ID" value="NZ_BAAACE010000029.1"/>
</dbReference>
<feature type="transmembrane region" description="Helical" evidence="1">
    <location>
        <begin position="7"/>
        <end position="28"/>
    </location>
</feature>
<dbReference type="InterPro" id="IPR052710">
    <property type="entry name" value="CAAX_protease"/>
</dbReference>
<feature type="transmembrane region" description="Helical" evidence="1">
    <location>
        <begin position="40"/>
        <end position="62"/>
    </location>
</feature>
<protein>
    <submittedName>
        <fullName evidence="3">Membrane protease YdiL (CAAX protease family)</fullName>
    </submittedName>
</protein>
<gene>
    <name evidence="3" type="ORF">QOZ92_000668</name>
</gene>
<dbReference type="GO" id="GO:0008233">
    <property type="term" value="F:peptidase activity"/>
    <property type="evidence" value="ECO:0007669"/>
    <property type="project" value="UniProtKB-KW"/>
</dbReference>
<feature type="transmembrane region" description="Helical" evidence="1">
    <location>
        <begin position="178"/>
        <end position="207"/>
    </location>
</feature>